<protein>
    <recommendedName>
        <fullName evidence="3">Replication protein</fullName>
    </recommendedName>
</protein>
<reference evidence="1" key="1">
    <citation type="submission" date="2019-02" db="EMBL/GenBank/DDBJ databases">
        <authorList>
            <person name="Lutz S."/>
            <person name="Schori C."/>
            <person name="Ahrens C.H."/>
            <person name="Gueguen E."/>
        </authorList>
    </citation>
    <scope>NUCLEOTIDE SEQUENCE</scope>
    <source>
        <strain evidence="1">Psy35</strain>
    </source>
</reference>
<sequence>MTTTQRSTPYSSDARRSLAEHLSSVLCEPSLEVAQATLRQRLDTGASYDREKKPVKIGPSKTPQSLVTTVYAKQLAMSKSSILGKQAPHTSRSIYKRNTLLDQPVPNEMELKAWKHTDEFTKLAAAAAPLYEMAKARSWELKTFTLILNKNLNDRLDNGDSTALEYIRDQLTRLIRRTVDPRAEFLYGIEKAPEALADSSRRRWHLHGLMIGPAGFSKSGRTELRMKLRAIKGEADSDLMFKTPGEKIGADPQSSARQWCVYAVKNGLTVELNPLLAAEYELPAGKATFISSALRREAKRWHAGKLDGLTVPELIAGAPSSIYKHDPGPHSLEQQLRRALLA</sequence>
<name>A0AA46ZNN2_PSEVI</name>
<evidence type="ECO:0000313" key="1">
    <source>
        <dbReference type="EMBL" id="UZA67004.1"/>
    </source>
</evidence>
<dbReference type="AlphaFoldDB" id="A0AA46ZNN2"/>
<proteinExistence type="predicted"/>
<evidence type="ECO:0008006" key="3">
    <source>
        <dbReference type="Google" id="ProtNLM"/>
    </source>
</evidence>
<accession>A0AA46ZNN2</accession>
<gene>
    <name evidence="1" type="ORF">EZZ81_01655</name>
</gene>
<evidence type="ECO:0000313" key="2">
    <source>
        <dbReference type="Proteomes" id="UP001163644"/>
    </source>
</evidence>
<dbReference type="Proteomes" id="UP001163644">
    <property type="component" value="Chromosome"/>
</dbReference>
<dbReference type="RefSeq" id="WP_152524517.1">
    <property type="nucleotide sequence ID" value="NZ_CP036495.1"/>
</dbReference>
<dbReference type="EMBL" id="CP036495">
    <property type="protein sequence ID" value="UZA67004.1"/>
    <property type="molecule type" value="Genomic_DNA"/>
</dbReference>
<organism evidence="1 2">
    <name type="scientific">Pseudomonas viridiflava</name>
    <name type="common">Phytomonas viridiflava</name>
    <dbReference type="NCBI Taxonomy" id="33069"/>
    <lineage>
        <taxon>Bacteria</taxon>
        <taxon>Pseudomonadati</taxon>
        <taxon>Pseudomonadota</taxon>
        <taxon>Gammaproteobacteria</taxon>
        <taxon>Pseudomonadales</taxon>
        <taxon>Pseudomonadaceae</taxon>
        <taxon>Pseudomonas</taxon>
    </lineage>
</organism>